<dbReference type="Pfam" id="PF01663">
    <property type="entry name" value="Phosphodiest"/>
    <property type="match status" value="2"/>
</dbReference>
<dbReference type="InterPro" id="IPR002591">
    <property type="entry name" value="Phosphodiest/P_Trfase"/>
</dbReference>
<name>A0AAD9UEQ2_RIDPI</name>
<accession>A0AAD9UEQ2</accession>
<keyword evidence="1" id="KW-0378">Hydrolase</keyword>
<dbReference type="PANTHER" id="PTHR10151:SF114">
    <property type="entry name" value="ECTONUCLEOTIDE PYROPHOSPHATASE_PHOSPHODIESTERASE C27A7.3"/>
    <property type="match status" value="1"/>
</dbReference>
<keyword evidence="2" id="KW-0325">Glycoprotein</keyword>
<gene>
    <name evidence="3" type="ORF">NP493_196g03007</name>
</gene>
<dbReference type="GO" id="GO:0016787">
    <property type="term" value="F:hydrolase activity"/>
    <property type="evidence" value="ECO:0007669"/>
    <property type="project" value="UniProtKB-KW"/>
</dbReference>
<dbReference type="SUPFAM" id="SSF53649">
    <property type="entry name" value="Alkaline phosphatase-like"/>
    <property type="match status" value="1"/>
</dbReference>
<dbReference type="AlphaFoldDB" id="A0AAD9UEQ2"/>
<dbReference type="InterPro" id="IPR044929">
    <property type="entry name" value="DNA/RNA_non-sp_Endonuclease_sf"/>
</dbReference>
<evidence type="ECO:0000256" key="2">
    <source>
        <dbReference type="ARBA" id="ARBA00023180"/>
    </source>
</evidence>
<organism evidence="3 4">
    <name type="scientific">Ridgeia piscesae</name>
    <name type="common">Tubeworm</name>
    <dbReference type="NCBI Taxonomy" id="27915"/>
    <lineage>
        <taxon>Eukaryota</taxon>
        <taxon>Metazoa</taxon>
        <taxon>Spiralia</taxon>
        <taxon>Lophotrochozoa</taxon>
        <taxon>Annelida</taxon>
        <taxon>Polychaeta</taxon>
        <taxon>Sedentaria</taxon>
        <taxon>Canalipalpata</taxon>
        <taxon>Sabellida</taxon>
        <taxon>Siboglinidae</taxon>
        <taxon>Ridgeia</taxon>
    </lineage>
</organism>
<reference evidence="3" key="1">
    <citation type="journal article" date="2023" name="Mol. Biol. Evol.">
        <title>Third-Generation Sequencing Reveals the Adaptive Role of the Epigenome in Three Deep-Sea Polychaetes.</title>
        <authorList>
            <person name="Perez M."/>
            <person name="Aroh O."/>
            <person name="Sun Y."/>
            <person name="Lan Y."/>
            <person name="Juniper S.K."/>
            <person name="Young C.R."/>
            <person name="Angers B."/>
            <person name="Qian P.Y."/>
        </authorList>
    </citation>
    <scope>NUCLEOTIDE SEQUENCE</scope>
    <source>
        <strain evidence="3">R07B-5</strain>
    </source>
</reference>
<dbReference type="EMBL" id="JAODUO010000196">
    <property type="protein sequence ID" value="KAK2186560.1"/>
    <property type="molecule type" value="Genomic_DNA"/>
</dbReference>
<dbReference type="Gene3D" id="3.40.720.10">
    <property type="entry name" value="Alkaline Phosphatase, subunit A"/>
    <property type="match status" value="1"/>
</dbReference>
<keyword evidence="4" id="KW-1185">Reference proteome</keyword>
<dbReference type="InterPro" id="IPR017850">
    <property type="entry name" value="Alkaline_phosphatase_core_sf"/>
</dbReference>
<dbReference type="Proteomes" id="UP001209878">
    <property type="component" value="Unassembled WGS sequence"/>
</dbReference>
<comment type="caution">
    <text evidence="3">The sequence shown here is derived from an EMBL/GenBank/DDBJ whole genome shotgun (WGS) entry which is preliminary data.</text>
</comment>
<evidence type="ECO:0000313" key="3">
    <source>
        <dbReference type="EMBL" id="KAK2186560.1"/>
    </source>
</evidence>
<dbReference type="PANTHER" id="PTHR10151">
    <property type="entry name" value="ECTONUCLEOTIDE PYROPHOSPHATASE/PHOSPHODIESTERASE"/>
    <property type="match status" value="1"/>
</dbReference>
<dbReference type="Gene3D" id="3.40.570.10">
    <property type="entry name" value="Extracellular Endonuclease, subunit A"/>
    <property type="match status" value="1"/>
</dbReference>
<proteinExistence type="predicted"/>
<evidence type="ECO:0000313" key="4">
    <source>
        <dbReference type="Proteomes" id="UP001209878"/>
    </source>
</evidence>
<evidence type="ECO:0000256" key="1">
    <source>
        <dbReference type="ARBA" id="ARBA00022801"/>
    </source>
</evidence>
<sequence>MYRVNGNLTLVDNVIGRLMDGLLQRQLDRCINIIIVADHDSAEAILEQLRCDGNVSGKDWHMRFYKKQDLPKRFHYARHPRIDDIVMIMEELYMASRHRLNSRSKRCKGGSHGYDNAYKSMQALFLAYGPSFKQNMKIEPFENIELYNLMTELMQIPAAPNNGTRGRLHHILQRPLPLPSQPPLGSSYSNCPLAPMSLQKLLLELDKQFNMTEAEAENVTRRLLPLGVPQVNINETDVCLLTHAEYITAYSRRYSMPLWSAFQLKNQVSFHKIIVSYVLHS</sequence>
<protein>
    <submittedName>
        <fullName evidence="3">Uncharacterized protein</fullName>
    </submittedName>
</protein>